<organism evidence="10 11">
    <name type="scientific">Cynara cardunculus var. scolymus</name>
    <name type="common">Globe artichoke</name>
    <name type="synonym">Cynara scolymus</name>
    <dbReference type="NCBI Taxonomy" id="59895"/>
    <lineage>
        <taxon>Eukaryota</taxon>
        <taxon>Viridiplantae</taxon>
        <taxon>Streptophyta</taxon>
        <taxon>Embryophyta</taxon>
        <taxon>Tracheophyta</taxon>
        <taxon>Spermatophyta</taxon>
        <taxon>Magnoliopsida</taxon>
        <taxon>eudicotyledons</taxon>
        <taxon>Gunneridae</taxon>
        <taxon>Pentapetalae</taxon>
        <taxon>asterids</taxon>
        <taxon>campanulids</taxon>
        <taxon>Asterales</taxon>
        <taxon>Asteraceae</taxon>
        <taxon>Carduoideae</taxon>
        <taxon>Cardueae</taxon>
        <taxon>Carduinae</taxon>
        <taxon>Cynara</taxon>
    </lineage>
</organism>
<feature type="compositionally biased region" description="Polar residues" evidence="8">
    <location>
        <begin position="186"/>
        <end position="210"/>
    </location>
</feature>
<dbReference type="Pfam" id="PF02416">
    <property type="entry name" value="TatA_B_E"/>
    <property type="match status" value="1"/>
</dbReference>
<name>A0A118K2P4_CYNCS</name>
<keyword evidence="6" id="KW-0811">Translocation</keyword>
<evidence type="ECO:0000256" key="1">
    <source>
        <dbReference type="ARBA" id="ARBA00004167"/>
    </source>
</evidence>
<dbReference type="GO" id="GO:0016020">
    <property type="term" value="C:membrane"/>
    <property type="evidence" value="ECO:0007669"/>
    <property type="project" value="UniProtKB-SubCell"/>
</dbReference>
<accession>A0A118K2P4</accession>
<keyword evidence="5 9" id="KW-1133">Transmembrane helix</keyword>
<evidence type="ECO:0000256" key="9">
    <source>
        <dbReference type="SAM" id="Phobius"/>
    </source>
</evidence>
<dbReference type="PANTHER" id="PTHR33162">
    <property type="entry name" value="SEC-INDEPENDENT PROTEIN TRANSLOCASE PROTEIN TATA, CHLOROPLASTIC"/>
    <property type="match status" value="1"/>
</dbReference>
<keyword evidence="4" id="KW-0653">Protein transport</keyword>
<evidence type="ECO:0000256" key="5">
    <source>
        <dbReference type="ARBA" id="ARBA00022989"/>
    </source>
</evidence>
<gene>
    <name evidence="10" type="ORF">Ccrd_016985</name>
</gene>
<evidence type="ECO:0000256" key="4">
    <source>
        <dbReference type="ARBA" id="ARBA00022927"/>
    </source>
</evidence>
<evidence type="ECO:0000256" key="8">
    <source>
        <dbReference type="SAM" id="MobiDB-lite"/>
    </source>
</evidence>
<protein>
    <recommendedName>
        <fullName evidence="12">Sec-independent protein translocase protein TatA/B/E</fullName>
    </recommendedName>
</protein>
<evidence type="ECO:0000256" key="7">
    <source>
        <dbReference type="ARBA" id="ARBA00023136"/>
    </source>
</evidence>
<proteinExistence type="predicted"/>
<evidence type="ECO:0000256" key="3">
    <source>
        <dbReference type="ARBA" id="ARBA00022692"/>
    </source>
</evidence>
<dbReference type="EMBL" id="LEKV01001937">
    <property type="protein sequence ID" value="KVI04695.1"/>
    <property type="molecule type" value="Genomic_DNA"/>
</dbReference>
<dbReference type="STRING" id="59895.A0A118K2P4"/>
<keyword evidence="11" id="KW-1185">Reference proteome</keyword>
<feature type="region of interest" description="Disordered" evidence="8">
    <location>
        <begin position="184"/>
        <end position="336"/>
    </location>
</feature>
<comment type="subcellular location">
    <subcellularLocation>
        <location evidence="1">Membrane</location>
        <topology evidence="1">Single-pass membrane protein</topology>
    </subcellularLocation>
</comment>
<evidence type="ECO:0000256" key="6">
    <source>
        <dbReference type="ARBA" id="ARBA00023010"/>
    </source>
</evidence>
<feature type="compositionally biased region" description="Polar residues" evidence="8">
    <location>
        <begin position="323"/>
        <end position="336"/>
    </location>
</feature>
<dbReference type="GO" id="GO:0015031">
    <property type="term" value="P:protein transport"/>
    <property type="evidence" value="ECO:0007669"/>
    <property type="project" value="UniProtKB-KW"/>
</dbReference>
<evidence type="ECO:0000313" key="11">
    <source>
        <dbReference type="Proteomes" id="UP000243975"/>
    </source>
</evidence>
<dbReference type="Proteomes" id="UP000243975">
    <property type="component" value="Unassembled WGS sequence"/>
</dbReference>
<comment type="caution">
    <text evidence="10">The sequence shown here is derived from an EMBL/GenBank/DDBJ whole genome shotgun (WGS) entry which is preliminary data.</text>
</comment>
<keyword evidence="7 9" id="KW-0472">Membrane</keyword>
<evidence type="ECO:0008006" key="12">
    <source>
        <dbReference type="Google" id="ProtNLM"/>
    </source>
</evidence>
<feature type="transmembrane region" description="Helical" evidence="9">
    <location>
        <begin position="137"/>
        <end position="160"/>
    </location>
</feature>
<evidence type="ECO:0000313" key="10">
    <source>
        <dbReference type="EMBL" id="KVI04695.1"/>
    </source>
</evidence>
<feature type="compositionally biased region" description="Low complexity" evidence="8">
    <location>
        <begin position="211"/>
        <end position="220"/>
    </location>
</feature>
<dbReference type="InterPro" id="IPR003369">
    <property type="entry name" value="TatA/B/E"/>
</dbReference>
<dbReference type="Gramene" id="KVI04695">
    <property type="protein sequence ID" value="KVI04695"/>
    <property type="gene ID" value="Ccrd_016985"/>
</dbReference>
<dbReference type="AlphaFoldDB" id="A0A118K2P4"/>
<keyword evidence="2" id="KW-0813">Transport</keyword>
<feature type="compositionally biased region" description="Low complexity" evidence="8">
    <location>
        <begin position="300"/>
        <end position="313"/>
    </location>
</feature>
<evidence type="ECO:0000256" key="2">
    <source>
        <dbReference type="ARBA" id="ARBA00022448"/>
    </source>
</evidence>
<dbReference type="PANTHER" id="PTHR33162:SF3">
    <property type="entry name" value="SEC-INDEPENDENT PROTEIN TRANSLOCASE PROTEIN TATB, CHLOROPLASTIC"/>
    <property type="match status" value="1"/>
</dbReference>
<reference evidence="10 11" key="1">
    <citation type="journal article" date="2016" name="Sci. Rep.">
        <title>The genome sequence of the outbreeding globe artichoke constructed de novo incorporating a phase-aware low-pass sequencing strategy of F1 progeny.</title>
        <authorList>
            <person name="Scaglione D."/>
            <person name="Reyes-Chin-Wo S."/>
            <person name="Acquadro A."/>
            <person name="Froenicke L."/>
            <person name="Portis E."/>
            <person name="Beitel C."/>
            <person name="Tirone M."/>
            <person name="Mauro R."/>
            <person name="Lo Monaco A."/>
            <person name="Mauromicale G."/>
            <person name="Faccioli P."/>
            <person name="Cattivelli L."/>
            <person name="Rieseberg L."/>
            <person name="Michelmore R."/>
            <person name="Lanteri S."/>
        </authorList>
    </citation>
    <scope>NUCLEOTIDE SEQUENCE [LARGE SCALE GENOMIC DNA]</scope>
    <source>
        <strain evidence="10">2C</strain>
    </source>
</reference>
<keyword evidence="3 9" id="KW-0812">Transmembrane</keyword>
<sequence>MFRPTSKQTAKLPIANCLPITHFPKLKLRSTRHSLPTTITTTTRRCTPMASATLVPPYSSHTSPPLPKVSKSSPFLASLSTSPISFSKKPIFRSLTLVPQQGLASFSTWNGLRQNGFSISLKSLRFEKRRKHGGKGVYASLFGVGAPEALVIGVVALLVFGPKGLAEEVSREFKSTLEKEIGLDELQNTARGTTSNVPTLSSTPPSENSLATPKETAAAATEEDSQVTGTPIAASGQDAQVSETPGEDSQVAATPVAADGKDAQVSETPGEDSQVAATPVAADGKDAQVSETPGEDSQVAATPVAATTNAATTGDSEAVATTPAATTSDSQPTIKSNSVEEVGAGMHLAQKSEDVN</sequence>
<dbReference type="Gene3D" id="1.20.5.3310">
    <property type="match status" value="1"/>
</dbReference>